<dbReference type="InterPro" id="IPR046539">
    <property type="entry name" value="DUF6604"/>
</dbReference>
<reference evidence="2 3" key="1">
    <citation type="journal article" date="2020" name="Genomics">
        <title>Complete, high-quality genomes from long-read metagenomic sequencing of two wolf lichen thalli reveals enigmatic genome architecture.</title>
        <authorList>
            <person name="McKenzie S.K."/>
            <person name="Walston R.F."/>
            <person name="Allen J.L."/>
        </authorList>
    </citation>
    <scope>NUCLEOTIDE SEQUENCE [LARGE SCALE GENOMIC DNA]</scope>
    <source>
        <strain evidence="2">WasteWater2</strain>
    </source>
</reference>
<dbReference type="AlphaFoldDB" id="A0A8H6L9J5"/>
<evidence type="ECO:0000313" key="2">
    <source>
        <dbReference type="EMBL" id="KAF6240843.1"/>
    </source>
</evidence>
<dbReference type="RefSeq" id="XP_037170091.1">
    <property type="nucleotide sequence ID" value="XM_037302584.1"/>
</dbReference>
<keyword evidence="3" id="KW-1185">Reference proteome</keyword>
<comment type="caution">
    <text evidence="2">The sequence shown here is derived from an EMBL/GenBank/DDBJ whole genome shotgun (WGS) entry which is preliminary data.</text>
</comment>
<gene>
    <name evidence="2" type="ORF">HO173_000635</name>
</gene>
<dbReference type="Pfam" id="PF20253">
    <property type="entry name" value="DUF6604"/>
    <property type="match status" value="1"/>
</dbReference>
<feature type="domain" description="DUF6604" evidence="1">
    <location>
        <begin position="26"/>
        <end position="269"/>
    </location>
</feature>
<evidence type="ECO:0000259" key="1">
    <source>
        <dbReference type="Pfam" id="PF20253"/>
    </source>
</evidence>
<proteinExistence type="predicted"/>
<dbReference type="EMBL" id="JACCJC010000002">
    <property type="protein sequence ID" value="KAF6240843.1"/>
    <property type="molecule type" value="Genomic_DNA"/>
</dbReference>
<dbReference type="GeneID" id="59282314"/>
<dbReference type="PANTHER" id="PTHR38795:SF1">
    <property type="entry name" value="DUF6604 DOMAIN-CONTAINING PROTEIN"/>
    <property type="match status" value="1"/>
</dbReference>
<dbReference type="OrthoDB" id="4821062at2759"/>
<dbReference type="PANTHER" id="PTHR38795">
    <property type="entry name" value="DUF6604 DOMAIN-CONTAINING PROTEIN"/>
    <property type="match status" value="1"/>
</dbReference>
<dbReference type="Proteomes" id="UP000578531">
    <property type="component" value="Unassembled WGS sequence"/>
</dbReference>
<organism evidence="2 3">
    <name type="scientific">Letharia columbiana</name>
    <dbReference type="NCBI Taxonomy" id="112416"/>
    <lineage>
        <taxon>Eukaryota</taxon>
        <taxon>Fungi</taxon>
        <taxon>Dikarya</taxon>
        <taxon>Ascomycota</taxon>
        <taxon>Pezizomycotina</taxon>
        <taxon>Lecanoromycetes</taxon>
        <taxon>OSLEUM clade</taxon>
        <taxon>Lecanoromycetidae</taxon>
        <taxon>Lecanorales</taxon>
        <taxon>Lecanorineae</taxon>
        <taxon>Parmeliaceae</taxon>
        <taxon>Letharia</taxon>
    </lineage>
</organism>
<sequence length="790" mass="88589">MLLGTSHPPPPSGGRIPPSLFDLYVQYKQDTRAIIAWLMSHGTNKIKSLHNISIRDLLGLAEVVQKKAVVMPDSIDFQFRQVIAARTQLSNFFRTKSGPEVTVEDTVNHEFFTESLTKIYTDLYECCAKPVEDRKRTGRQKSQAVWENRFAALNPGTTDTCCDCGYDLPNDHRDGEGARQGVATLPRTDDTPRLIDDPLGDAFEICKELQVYLPSLSSSSSLIDVFQEMDDLLLATKGVWEQAGKGDTPLVMAALMTNVAFARFESVEQRLDLLCDGSDPGALRAKLMGMQDAPMGSTDVKVVAEHPGTQAIENLQQSWHLLLHLKDSIRATKHGSTKHGSEMVCTPKPSNILLRIGPNSGEADEKCLSMILYNIKQHVQAKCLPTDIVRAGSPLYADIGYFLTHEENNVNGLRCAFGLRMLLDAYKSFMLACQGVCAPPSCRLQALKLAQEALHSVHTVLEDSSMPCRCPQTLAFHLGNLELDLNTFLQEKCFDLYFQSPWVSGSHILEMHETLFYYGLRLFSYRHYVGSVVHVYHALRELTGFRSIPLLEQLRNTFNDVLFPGGRPSRNFKACCIRYMGGRLKFRSDGSDHRSGSHHMAVPAHTAKATAGLGLRKEANDTRFAYCKISLFYHIKEKGYHVNESLWNRIHAPARPGTCEIDHEMHTCAHNHPTQEYTSMSCPHRFSHLEEATLPDFAGPFPIARVNFFQIYMSCVQIISIISDKTHDGGERGRNCLCFLDAILQAADRYKANEHKLQPFGFKELVSTCQEAMSAVLGERSVDDFLWKTF</sequence>
<name>A0A8H6L9J5_9LECA</name>
<protein>
    <recommendedName>
        <fullName evidence="1">DUF6604 domain-containing protein</fullName>
    </recommendedName>
</protein>
<accession>A0A8H6L9J5</accession>
<evidence type="ECO:0000313" key="3">
    <source>
        <dbReference type="Proteomes" id="UP000578531"/>
    </source>
</evidence>